<dbReference type="PANTHER" id="PTHR11722">
    <property type="entry name" value="60S RIBOSOMAL PROTEIN L13"/>
    <property type="match status" value="1"/>
</dbReference>
<organism evidence="6">
    <name type="scientific">Coptotermes formosanus</name>
    <name type="common">Formosan subterranean termite</name>
    <dbReference type="NCBI Taxonomy" id="36987"/>
    <lineage>
        <taxon>Eukaryota</taxon>
        <taxon>Metazoa</taxon>
        <taxon>Ecdysozoa</taxon>
        <taxon>Arthropoda</taxon>
        <taxon>Hexapoda</taxon>
        <taxon>Insecta</taxon>
        <taxon>Pterygota</taxon>
        <taxon>Neoptera</taxon>
        <taxon>Polyneoptera</taxon>
        <taxon>Dictyoptera</taxon>
        <taxon>Blattodea</taxon>
        <taxon>Blattoidea</taxon>
        <taxon>Termitoidae</taxon>
        <taxon>Rhinotermitidae</taxon>
        <taxon>Coptotermes</taxon>
    </lineage>
</organism>
<comment type="similarity">
    <text evidence="1">Belongs to the eukaryotic ribosomal protein eL13 family.</text>
</comment>
<evidence type="ECO:0000256" key="5">
    <source>
        <dbReference type="ARBA" id="ARBA00035321"/>
    </source>
</evidence>
<evidence type="ECO:0000256" key="4">
    <source>
        <dbReference type="ARBA" id="ARBA00035216"/>
    </source>
</evidence>
<reference evidence="6" key="1">
    <citation type="submission" date="2013-02" db="EMBL/GenBank/DDBJ databases">
        <title>Immune-Related transcriptome of Coptotermes formosanus Shiraki workers: the defense mechanism.</title>
        <authorList>
            <person name="Hussain A."/>
            <person name="Li Y.F."/>
            <person name="Wen S.Y."/>
        </authorList>
    </citation>
    <scope>NUCLEOTIDE SEQUENCE</scope>
</reference>
<dbReference type="GO" id="GO:0006412">
    <property type="term" value="P:translation"/>
    <property type="evidence" value="ECO:0007669"/>
    <property type="project" value="InterPro"/>
</dbReference>
<evidence type="ECO:0000313" key="6">
    <source>
        <dbReference type="EMBL" id="AGM32175.1"/>
    </source>
</evidence>
<dbReference type="GO" id="GO:0022625">
    <property type="term" value="C:cytosolic large ribosomal subunit"/>
    <property type="evidence" value="ECO:0007669"/>
    <property type="project" value="TreeGrafter"/>
</dbReference>
<keyword evidence="3" id="KW-0687">Ribonucleoprotein</keyword>
<dbReference type="InterPro" id="IPR001380">
    <property type="entry name" value="Ribosomal_eL13"/>
</dbReference>
<evidence type="ECO:0000256" key="2">
    <source>
        <dbReference type="ARBA" id="ARBA00022980"/>
    </source>
</evidence>
<dbReference type="GO" id="GO:0003735">
    <property type="term" value="F:structural constituent of ribosome"/>
    <property type="evidence" value="ECO:0007669"/>
    <property type="project" value="InterPro"/>
</dbReference>
<dbReference type="EMBL" id="KC632361">
    <property type="protein sequence ID" value="AGM32175.1"/>
    <property type="molecule type" value="mRNA"/>
</dbReference>
<evidence type="ECO:0000256" key="1">
    <source>
        <dbReference type="ARBA" id="ARBA00005640"/>
    </source>
</evidence>
<dbReference type="PANTHER" id="PTHR11722:SF0">
    <property type="entry name" value="LARGE RIBOSOMAL SUBUNIT PROTEIN EL13"/>
    <property type="match status" value="1"/>
</dbReference>
<name>R4UM50_COPFO</name>
<evidence type="ECO:0000256" key="3">
    <source>
        <dbReference type="ARBA" id="ARBA00023274"/>
    </source>
</evidence>
<proteinExistence type="evidence at transcript level"/>
<dbReference type="GO" id="GO:0003723">
    <property type="term" value="F:RNA binding"/>
    <property type="evidence" value="ECO:0007669"/>
    <property type="project" value="TreeGrafter"/>
</dbReference>
<dbReference type="AlphaFoldDB" id="R4UM50"/>
<dbReference type="Pfam" id="PF01294">
    <property type="entry name" value="Ribosomal_L13e"/>
    <property type="match status" value="1"/>
</dbReference>
<dbReference type="HAMAP" id="MF_00499">
    <property type="entry name" value="Ribosomal_eL13"/>
    <property type="match status" value="1"/>
</dbReference>
<sequence>MVYKNNIVPNDHLRKNWYKRIKFYFDDPSRAKRREEKRLKRAKRLAPRPSQALRPLVKCQTVRYNSRVRLGRGFTKDELKNAGIKADRARFMGIAVDSRRHHSKSLVQQNVDRLNEFKARYIKLPKVVSKKKRKRNT</sequence>
<keyword evidence="2 6" id="KW-0689">Ribosomal protein</keyword>
<accession>R4UM50</accession>
<protein>
    <recommendedName>
        <fullName evidence="4">Large ribosomal subunit protein eL13</fullName>
    </recommendedName>
    <alternativeName>
        <fullName evidence="5">60S ribosomal protein L13</fullName>
    </alternativeName>
</protein>